<reference evidence="2 3" key="1">
    <citation type="submission" date="2020-03" db="EMBL/GenBank/DDBJ databases">
        <title>WGS of the type strain of Planosporangium spp.</title>
        <authorList>
            <person name="Thawai C."/>
        </authorList>
    </citation>
    <scope>NUCLEOTIDE SEQUENCE [LARGE SCALE GENOMIC DNA]</scope>
    <source>
        <strain evidence="2 3">TBRC 5610</strain>
    </source>
</reference>
<name>A0ABX0XSR6_9ACTN</name>
<proteinExistence type="predicted"/>
<sequence>MAEPVLRLLRERRQTLAVAESLTGGLLAATIVDVPGASTVFRGGLVVYATDLKRSLAGVPGDLLAERGPVDPDVVLALADGARRVCGADWGVATTGVAGPESQGGLPVGTLYLACRGPHGGEVRGMTLDGDRPRIRAGAVAAALELLAEALGAAG</sequence>
<dbReference type="Proteomes" id="UP000722989">
    <property type="component" value="Unassembled WGS sequence"/>
</dbReference>
<feature type="domain" description="CinA C-terminal" evidence="1">
    <location>
        <begin position="2"/>
        <end position="150"/>
    </location>
</feature>
<dbReference type="InterPro" id="IPR008136">
    <property type="entry name" value="CinA_C"/>
</dbReference>
<gene>
    <name evidence="2" type="ORF">HC031_00850</name>
</gene>
<accession>A0ABX0XSR6</accession>
<keyword evidence="3" id="KW-1185">Reference proteome</keyword>
<protein>
    <submittedName>
        <fullName evidence="2">CinA family protein</fullName>
    </submittedName>
</protein>
<evidence type="ECO:0000259" key="1">
    <source>
        <dbReference type="Pfam" id="PF02464"/>
    </source>
</evidence>
<comment type="caution">
    <text evidence="2">The sequence shown here is derived from an EMBL/GenBank/DDBJ whole genome shotgun (WGS) entry which is preliminary data.</text>
</comment>
<dbReference type="Gene3D" id="3.90.950.20">
    <property type="entry name" value="CinA-like"/>
    <property type="match status" value="1"/>
</dbReference>
<evidence type="ECO:0000313" key="2">
    <source>
        <dbReference type="EMBL" id="NJC68273.1"/>
    </source>
</evidence>
<dbReference type="Pfam" id="PF02464">
    <property type="entry name" value="CinA"/>
    <property type="match status" value="1"/>
</dbReference>
<dbReference type="EMBL" id="JAATVY010000001">
    <property type="protein sequence ID" value="NJC68273.1"/>
    <property type="molecule type" value="Genomic_DNA"/>
</dbReference>
<evidence type="ECO:0000313" key="3">
    <source>
        <dbReference type="Proteomes" id="UP000722989"/>
    </source>
</evidence>
<dbReference type="NCBIfam" id="TIGR00199">
    <property type="entry name" value="PncC_domain"/>
    <property type="match status" value="1"/>
</dbReference>
<dbReference type="InterPro" id="IPR036653">
    <property type="entry name" value="CinA-like_C"/>
</dbReference>
<dbReference type="SUPFAM" id="SSF142433">
    <property type="entry name" value="CinA-like"/>
    <property type="match status" value="1"/>
</dbReference>
<organism evidence="2 3">
    <name type="scientific">Planosporangium thailandense</name>
    <dbReference type="NCBI Taxonomy" id="765197"/>
    <lineage>
        <taxon>Bacteria</taxon>
        <taxon>Bacillati</taxon>
        <taxon>Actinomycetota</taxon>
        <taxon>Actinomycetes</taxon>
        <taxon>Micromonosporales</taxon>
        <taxon>Micromonosporaceae</taxon>
        <taxon>Planosporangium</taxon>
    </lineage>
</organism>